<name>A0A3F2RV87_9STRA</name>
<dbReference type="EMBL" id="MBDO02000064">
    <property type="protein sequence ID" value="RLN64855.1"/>
    <property type="molecule type" value="Genomic_DNA"/>
</dbReference>
<feature type="transmembrane region" description="Helical" evidence="5">
    <location>
        <begin position="257"/>
        <end position="276"/>
    </location>
</feature>
<gene>
    <name evidence="7" type="ORF">BBP00_00003175</name>
</gene>
<proteinExistence type="predicted"/>
<accession>A0A3F2RV87</accession>
<dbReference type="InterPro" id="IPR052649">
    <property type="entry name" value="NCE102-like"/>
</dbReference>
<dbReference type="AlphaFoldDB" id="A0A3F2RV87"/>
<sequence>MISAASSSNAAYLRLGLRALQFFSCLLAMSLAAAGYPGGGGTRSSIFVLLMGYTGMLYTLWYVVAVDILHYANRPALRVELIIDAVLAVMLLIAGICLAASDTLKYLCDGDWHCHNLKAAVAFDFIAMALFLGSLVLTFFVRGEPLQGHRNVQLEDPVPYRQEATPTSGALSPIGHQGDGPAAKTWVESFANLALRGLQFLGCLLGICFTASGGVNFHASNFVLLMNYTGMLYTLWYIAAVEIFIYASRLSIRAEQCLDVMLSLMLLIGGICLASSNYVAHCNSIWHCHNLEAATAFTWLAMFGFLGSLSLSFLTTKESISCPTEVPSQYYLDVTRFGVLSPIESVKSDSSS</sequence>
<feature type="transmembrane region" description="Helical" evidence="5">
    <location>
        <begin position="198"/>
        <end position="219"/>
    </location>
</feature>
<keyword evidence="4 5" id="KW-0472">Membrane</keyword>
<dbReference type="PANTHER" id="PTHR28165">
    <property type="entry name" value="NON-CLASSICAL EXPORT PROTEIN 2-RELATED"/>
    <property type="match status" value="1"/>
</dbReference>
<dbReference type="PROSITE" id="PS51225">
    <property type="entry name" value="MARVEL"/>
    <property type="match status" value="1"/>
</dbReference>
<dbReference type="PANTHER" id="PTHR28165:SF1">
    <property type="entry name" value="NON-CLASSICAL EXPORT PROTEIN 2-RELATED"/>
    <property type="match status" value="1"/>
</dbReference>
<evidence type="ECO:0000256" key="5">
    <source>
        <dbReference type="SAM" id="Phobius"/>
    </source>
</evidence>
<dbReference type="Proteomes" id="UP000277300">
    <property type="component" value="Unassembled WGS sequence"/>
</dbReference>
<protein>
    <recommendedName>
        <fullName evidence="6">MARVEL domain-containing protein</fullName>
    </recommendedName>
</protein>
<feature type="transmembrane region" description="Helical" evidence="5">
    <location>
        <begin position="225"/>
        <end position="245"/>
    </location>
</feature>
<evidence type="ECO:0000256" key="1">
    <source>
        <dbReference type="ARBA" id="ARBA00004141"/>
    </source>
</evidence>
<evidence type="ECO:0000256" key="2">
    <source>
        <dbReference type="ARBA" id="ARBA00022692"/>
    </source>
</evidence>
<feature type="transmembrane region" description="Helical" evidence="5">
    <location>
        <begin position="296"/>
        <end position="314"/>
    </location>
</feature>
<dbReference type="Pfam" id="PF01284">
    <property type="entry name" value="MARVEL"/>
    <property type="match status" value="1"/>
</dbReference>
<feature type="transmembrane region" description="Helical" evidence="5">
    <location>
        <begin position="46"/>
        <end position="69"/>
    </location>
</feature>
<feature type="transmembrane region" description="Helical" evidence="5">
    <location>
        <begin position="121"/>
        <end position="141"/>
    </location>
</feature>
<feature type="transmembrane region" description="Helical" evidence="5">
    <location>
        <begin position="81"/>
        <end position="101"/>
    </location>
</feature>
<comment type="caution">
    <text evidence="7">The sequence shown here is derived from an EMBL/GenBank/DDBJ whole genome shotgun (WGS) entry which is preliminary data.</text>
</comment>
<reference evidence="7 8" key="1">
    <citation type="submission" date="2018-07" db="EMBL/GenBank/DDBJ databases">
        <title>Genome sequencing of oomycete isolates from Chile give support for New Zealand origin for Phytophthora kernoviae and make available the first Nothophytophthora sp. genome.</title>
        <authorList>
            <person name="Studholme D.J."/>
            <person name="Sanfuentes E."/>
            <person name="Panda P."/>
            <person name="Hill R."/>
            <person name="Sambles C."/>
            <person name="Grant M."/>
            <person name="Williams N.M."/>
            <person name="Mcdougal R.L."/>
        </authorList>
    </citation>
    <scope>NUCLEOTIDE SEQUENCE [LARGE SCALE GENOMIC DNA]</scope>
    <source>
        <strain evidence="7">Chile6</strain>
    </source>
</reference>
<evidence type="ECO:0000256" key="3">
    <source>
        <dbReference type="ARBA" id="ARBA00022989"/>
    </source>
</evidence>
<feature type="domain" description="MARVEL" evidence="6">
    <location>
        <begin position="9"/>
        <end position="143"/>
    </location>
</feature>
<feature type="transmembrane region" description="Helical" evidence="5">
    <location>
        <begin position="12"/>
        <end position="34"/>
    </location>
</feature>
<keyword evidence="3 5" id="KW-1133">Transmembrane helix</keyword>
<evidence type="ECO:0000313" key="7">
    <source>
        <dbReference type="EMBL" id="RLN64855.1"/>
    </source>
</evidence>
<dbReference type="InterPro" id="IPR008253">
    <property type="entry name" value="Marvel"/>
</dbReference>
<evidence type="ECO:0000259" key="6">
    <source>
        <dbReference type="PROSITE" id="PS51225"/>
    </source>
</evidence>
<organism evidence="7 8">
    <name type="scientific">Phytophthora kernoviae</name>
    <dbReference type="NCBI Taxonomy" id="325452"/>
    <lineage>
        <taxon>Eukaryota</taxon>
        <taxon>Sar</taxon>
        <taxon>Stramenopiles</taxon>
        <taxon>Oomycota</taxon>
        <taxon>Peronosporomycetes</taxon>
        <taxon>Peronosporales</taxon>
        <taxon>Peronosporaceae</taxon>
        <taxon>Phytophthora</taxon>
    </lineage>
</organism>
<dbReference type="OrthoDB" id="162190at2759"/>
<evidence type="ECO:0000256" key="4">
    <source>
        <dbReference type="ARBA" id="ARBA00023136"/>
    </source>
</evidence>
<keyword evidence="2 5" id="KW-0812">Transmembrane</keyword>
<comment type="subcellular location">
    <subcellularLocation>
        <location evidence="1">Membrane</location>
        <topology evidence="1">Multi-pass membrane protein</topology>
    </subcellularLocation>
</comment>
<dbReference type="GO" id="GO:0016020">
    <property type="term" value="C:membrane"/>
    <property type="evidence" value="ECO:0007669"/>
    <property type="project" value="UniProtKB-SubCell"/>
</dbReference>
<evidence type="ECO:0000313" key="8">
    <source>
        <dbReference type="Proteomes" id="UP000277300"/>
    </source>
</evidence>